<name>A0A3S7GWE9_STAHO</name>
<dbReference type="CDD" id="cd06259">
    <property type="entry name" value="YdcF-like"/>
    <property type="match status" value="1"/>
</dbReference>
<dbReference type="Proteomes" id="UP000665944">
    <property type="component" value="Unassembled WGS sequence"/>
</dbReference>
<sequence length="318" mass="36024">MLAIILLFIVLIIILSVLFNIRHFISLSFFITSVILCFTINLINIMTMTLPTGLFILIIISTIGLLVKHSHLFKIKKGTRFLNKMFRRLINGVLFIGIFIYLSTIPLSILNGMFLWIALILFSACYAFIIYLIFSSAFERAKTHKQYDVILILGAGIFTETVTPMLASRLDRALKIYKVQSHNCNILVSGGQGPDEPISEALAMKNYLMKCGVSSSSILMESQSSSTYENFLYSKSFINTSFENVPNILCVTSQFHILRALRLAQKLNINIIGLGSSTPYHFLDKALLRDFLALMYQYKLLLTLYLVGLFIVSIWILL</sequence>
<evidence type="ECO:0000256" key="1">
    <source>
        <dbReference type="SAM" id="Phobius"/>
    </source>
</evidence>
<dbReference type="RefSeq" id="WP_017174926.1">
    <property type="nucleotide sequence ID" value="NZ_CP014567.1"/>
</dbReference>
<feature type="transmembrane region" description="Helical" evidence="1">
    <location>
        <begin position="113"/>
        <end position="134"/>
    </location>
</feature>
<dbReference type="EMBL" id="JAGHKT020000002">
    <property type="protein sequence ID" value="MCM5671597.1"/>
    <property type="molecule type" value="Genomic_DNA"/>
</dbReference>
<reference evidence="3" key="1">
    <citation type="submission" date="2016-02" db="EMBL/GenBank/DDBJ databases">
        <title>Genomic sequence of a clinical Staphylococcus hominis isolate.</title>
        <authorList>
            <person name="McClure J.M."/>
            <person name="Zhang K."/>
        </authorList>
    </citation>
    <scope>NUCLEOTIDE SEQUENCE</scope>
    <source>
        <strain evidence="3">C34847</strain>
    </source>
</reference>
<dbReference type="InterPro" id="IPR003848">
    <property type="entry name" value="DUF218"/>
</dbReference>
<feature type="transmembrane region" description="Helical" evidence="1">
    <location>
        <begin position="89"/>
        <end position="107"/>
    </location>
</feature>
<dbReference type="PANTHER" id="PTHR30336">
    <property type="entry name" value="INNER MEMBRANE PROTEIN, PROBABLE PERMEASE"/>
    <property type="match status" value="1"/>
</dbReference>
<keyword evidence="1" id="KW-0472">Membrane</keyword>
<proteinExistence type="predicted"/>
<evidence type="ECO:0000313" key="3">
    <source>
        <dbReference type="EMBL" id="AVI06659.1"/>
    </source>
</evidence>
<dbReference type="GO" id="GO:0043164">
    <property type="term" value="P:Gram-negative-bacterium-type cell wall biogenesis"/>
    <property type="evidence" value="ECO:0007669"/>
    <property type="project" value="TreeGrafter"/>
</dbReference>
<dbReference type="GO" id="GO:0000270">
    <property type="term" value="P:peptidoglycan metabolic process"/>
    <property type="evidence" value="ECO:0007669"/>
    <property type="project" value="TreeGrafter"/>
</dbReference>
<keyword evidence="1" id="KW-0812">Transmembrane</keyword>
<gene>
    <name evidence="3" type="ORF">AZE34_07745</name>
    <name evidence="4" type="ORF">J7T32_002290</name>
</gene>
<dbReference type="PANTHER" id="PTHR30336:SF18">
    <property type="entry name" value="MEMBRANE PROTEIN"/>
    <property type="match status" value="1"/>
</dbReference>
<feature type="transmembrane region" description="Helical" evidence="1">
    <location>
        <begin position="6"/>
        <end position="21"/>
    </location>
</feature>
<evidence type="ECO:0000313" key="5">
    <source>
        <dbReference type="Proteomes" id="UP000665944"/>
    </source>
</evidence>
<keyword evidence="1" id="KW-1133">Transmembrane helix</keyword>
<reference evidence="4 5" key="2">
    <citation type="submission" date="2022-06" db="EMBL/GenBank/DDBJ databases">
        <title>Staphylococcus hominis ShoR14 genome sequence.</title>
        <authorList>
            <person name="Yeo C.C."/>
            <person name="Chew C.H."/>
            <person name="Che Hamzah A.M."/>
            <person name="Al-Trad E.I."/>
        </authorList>
    </citation>
    <scope>NUCLEOTIDE SEQUENCE [LARGE SCALE GENOMIC DNA]</scope>
    <source>
        <strain evidence="4 5">ShoR14</strain>
    </source>
</reference>
<feature type="transmembrane region" description="Helical" evidence="1">
    <location>
        <begin position="298"/>
        <end position="317"/>
    </location>
</feature>
<organism evidence="3">
    <name type="scientific">Staphylococcus hominis</name>
    <dbReference type="NCBI Taxonomy" id="1290"/>
    <lineage>
        <taxon>Bacteria</taxon>
        <taxon>Bacillati</taxon>
        <taxon>Bacillota</taxon>
        <taxon>Bacilli</taxon>
        <taxon>Bacillales</taxon>
        <taxon>Staphylococcaceae</taxon>
        <taxon>Staphylococcus</taxon>
    </lineage>
</organism>
<dbReference type="AlphaFoldDB" id="A0A3S7GWE9"/>
<dbReference type="Pfam" id="PF02698">
    <property type="entry name" value="DUF218"/>
    <property type="match status" value="1"/>
</dbReference>
<dbReference type="InterPro" id="IPR051599">
    <property type="entry name" value="Cell_Envelope_Assoc"/>
</dbReference>
<evidence type="ECO:0000313" key="4">
    <source>
        <dbReference type="EMBL" id="MCM5671597.1"/>
    </source>
</evidence>
<feature type="transmembrane region" description="Helical" evidence="1">
    <location>
        <begin position="28"/>
        <end position="46"/>
    </location>
</feature>
<keyword evidence="5" id="KW-1185">Reference proteome</keyword>
<accession>A0A3S7GWE9</accession>
<dbReference type="GO" id="GO:0005886">
    <property type="term" value="C:plasma membrane"/>
    <property type="evidence" value="ECO:0007669"/>
    <property type="project" value="TreeGrafter"/>
</dbReference>
<dbReference type="Gene3D" id="3.40.50.620">
    <property type="entry name" value="HUPs"/>
    <property type="match status" value="1"/>
</dbReference>
<protein>
    <submittedName>
        <fullName evidence="4">YdcF family protein</fullName>
    </submittedName>
</protein>
<feature type="domain" description="DUF218" evidence="2">
    <location>
        <begin position="148"/>
        <end position="272"/>
    </location>
</feature>
<feature type="transmembrane region" description="Helical" evidence="1">
    <location>
        <begin position="52"/>
        <end position="68"/>
    </location>
</feature>
<dbReference type="EMBL" id="CP014567">
    <property type="protein sequence ID" value="AVI06659.1"/>
    <property type="molecule type" value="Genomic_DNA"/>
</dbReference>
<evidence type="ECO:0000259" key="2">
    <source>
        <dbReference type="Pfam" id="PF02698"/>
    </source>
</evidence>
<dbReference type="InterPro" id="IPR014729">
    <property type="entry name" value="Rossmann-like_a/b/a_fold"/>
</dbReference>